<evidence type="ECO:0000313" key="3">
    <source>
        <dbReference type="EMBL" id="KEJ91904.1"/>
    </source>
</evidence>
<dbReference type="PANTHER" id="PTHR11645">
    <property type="entry name" value="PYRROLINE-5-CARBOXYLATE REDUCTASE"/>
    <property type="match status" value="1"/>
</dbReference>
<dbReference type="GeneID" id="90983804"/>
<dbReference type="InterPro" id="IPR036291">
    <property type="entry name" value="NAD(P)-bd_dom_sf"/>
</dbReference>
<name>A0A073IQ65_9BACT</name>
<protein>
    <recommendedName>
        <fullName evidence="2">Pyrroline-5-carboxylate reductase catalytic N-terminal domain-containing protein</fullName>
    </recommendedName>
</protein>
<dbReference type="SUPFAM" id="SSF51735">
    <property type="entry name" value="NAD(P)-binding Rossmann-fold domains"/>
    <property type="match status" value="1"/>
</dbReference>
<dbReference type="GO" id="GO:0004735">
    <property type="term" value="F:pyrroline-5-carboxylate reductase activity"/>
    <property type="evidence" value="ECO:0007669"/>
    <property type="project" value="TreeGrafter"/>
</dbReference>
<gene>
    <name evidence="3" type="ORF">EH55_05835</name>
</gene>
<comment type="similarity">
    <text evidence="1">Belongs to the pyrroline-5-carboxylate reductase family.</text>
</comment>
<dbReference type="STRING" id="2754.EH55_05835"/>
<reference evidence="3 4" key="1">
    <citation type="submission" date="2014-04" db="EMBL/GenBank/DDBJ databases">
        <title>Draft Genome Sequence of Synergistes jonesii.</title>
        <authorList>
            <person name="Coil D.A."/>
            <person name="Eisen J.A."/>
            <person name="Holland-Moritz H.E."/>
        </authorList>
    </citation>
    <scope>NUCLEOTIDE SEQUENCE [LARGE SCALE GENOMIC DNA]</scope>
    <source>
        <strain evidence="3 4">78-1</strain>
    </source>
</reference>
<comment type="caution">
    <text evidence="3">The sequence shown here is derived from an EMBL/GenBank/DDBJ whole genome shotgun (WGS) entry which is preliminary data.</text>
</comment>
<accession>A0A073IQ65</accession>
<dbReference type="PANTHER" id="PTHR11645:SF13">
    <property type="entry name" value="PYRROLINE-5-CARBOXYLATE REDUCTASE CATALYTIC N-TERMINAL DOMAIN-CONTAINING PROTEIN"/>
    <property type="match status" value="1"/>
</dbReference>
<feature type="domain" description="Pyrroline-5-carboxylate reductase catalytic N-terminal" evidence="2">
    <location>
        <begin position="9"/>
        <end position="97"/>
    </location>
</feature>
<keyword evidence="4" id="KW-1185">Reference proteome</keyword>
<evidence type="ECO:0000259" key="2">
    <source>
        <dbReference type="Pfam" id="PF03807"/>
    </source>
</evidence>
<dbReference type="InterPro" id="IPR028939">
    <property type="entry name" value="P5C_Rdtase_cat_N"/>
</dbReference>
<proteinExistence type="inferred from homology"/>
<dbReference type="RefSeq" id="WP_037976564.1">
    <property type="nucleotide sequence ID" value="NZ_JMKI01000036.1"/>
</dbReference>
<organism evidence="3 4">
    <name type="scientific">Synergistes jonesii</name>
    <dbReference type="NCBI Taxonomy" id="2754"/>
    <lineage>
        <taxon>Bacteria</taxon>
        <taxon>Thermotogati</taxon>
        <taxon>Synergistota</taxon>
        <taxon>Synergistia</taxon>
        <taxon>Synergistales</taxon>
        <taxon>Synergistaceae</taxon>
        <taxon>Synergistes</taxon>
    </lineage>
</organism>
<dbReference type="Pfam" id="PF03807">
    <property type="entry name" value="F420_oxidored"/>
    <property type="match status" value="1"/>
</dbReference>
<evidence type="ECO:0000256" key="1">
    <source>
        <dbReference type="ARBA" id="ARBA00005525"/>
    </source>
</evidence>
<sequence length="262" mass="28555">MNDSVKADVGFIGCGGIASALTRGLCSSDGFKGMVYVYDHHTEKTEAVKADYPDRIVVVSSDQEVVDNAQVIVPAIVPTALEKVAPRLKFERRHHIIHLAAAVKLAQAAPWFSPAQAMVRAVPLSFAARRIGPVVLFGDDGLSESLLSLVGAIVKVEREKDLEVLAAVTGVMVPYYGLVGEIVRWCMSRGMDFRSAMDYTCFMNEALSKLMRMDCTDDIDAFMSANATPSGMNELAWGEMKAADAYKPWRLSLDKIGNKYGV</sequence>
<evidence type="ECO:0000313" key="4">
    <source>
        <dbReference type="Proteomes" id="UP000027665"/>
    </source>
</evidence>
<dbReference type="eggNOG" id="COG0345">
    <property type="taxonomic scope" value="Bacteria"/>
</dbReference>
<dbReference type="Proteomes" id="UP000027665">
    <property type="component" value="Unassembled WGS sequence"/>
</dbReference>
<dbReference type="AlphaFoldDB" id="A0A073IQ65"/>
<dbReference type="OrthoDB" id="3687at2"/>
<dbReference type="Gene3D" id="3.40.50.720">
    <property type="entry name" value="NAD(P)-binding Rossmann-like Domain"/>
    <property type="match status" value="1"/>
</dbReference>
<dbReference type="GO" id="GO:0055129">
    <property type="term" value="P:L-proline biosynthetic process"/>
    <property type="evidence" value="ECO:0007669"/>
    <property type="project" value="TreeGrafter"/>
</dbReference>
<dbReference type="EMBL" id="JMKI01000036">
    <property type="protein sequence ID" value="KEJ91904.1"/>
    <property type="molecule type" value="Genomic_DNA"/>
</dbReference>